<evidence type="ECO:0000313" key="3">
    <source>
        <dbReference type="EMBL" id="NLW34307.1"/>
    </source>
</evidence>
<dbReference type="EMBL" id="JAAYEE010000039">
    <property type="protein sequence ID" value="NLW34307.1"/>
    <property type="molecule type" value="Genomic_DNA"/>
</dbReference>
<dbReference type="Proteomes" id="UP000777265">
    <property type="component" value="Unassembled WGS sequence"/>
</dbReference>
<accession>A0A971S0M7</accession>
<dbReference type="GO" id="GO:0016757">
    <property type="term" value="F:glycosyltransferase activity"/>
    <property type="evidence" value="ECO:0007669"/>
    <property type="project" value="InterPro"/>
</dbReference>
<dbReference type="PANTHER" id="PTHR12526">
    <property type="entry name" value="GLYCOSYLTRANSFERASE"/>
    <property type="match status" value="1"/>
</dbReference>
<reference evidence="3" key="1">
    <citation type="journal article" date="2020" name="Biotechnol. Biofuels">
        <title>New insights from the biogas microbiome by comprehensive genome-resolved metagenomics of nearly 1600 species originating from multiple anaerobic digesters.</title>
        <authorList>
            <person name="Campanaro S."/>
            <person name="Treu L."/>
            <person name="Rodriguez-R L.M."/>
            <person name="Kovalovszki A."/>
            <person name="Ziels R.M."/>
            <person name="Maus I."/>
            <person name="Zhu X."/>
            <person name="Kougias P.G."/>
            <person name="Basile A."/>
            <person name="Luo G."/>
            <person name="Schluter A."/>
            <person name="Konstantinidis K.T."/>
            <person name="Angelidaki I."/>
        </authorList>
    </citation>
    <scope>NUCLEOTIDE SEQUENCE</scope>
    <source>
        <strain evidence="3">AS06rmzACSIP_7</strain>
    </source>
</reference>
<dbReference type="Pfam" id="PF00534">
    <property type="entry name" value="Glycos_transf_1"/>
    <property type="match status" value="1"/>
</dbReference>
<feature type="domain" description="Glycosyl transferase family 1" evidence="1">
    <location>
        <begin position="199"/>
        <end position="365"/>
    </location>
</feature>
<dbReference type="InterPro" id="IPR001296">
    <property type="entry name" value="Glyco_trans_1"/>
</dbReference>
<dbReference type="SUPFAM" id="SSF53756">
    <property type="entry name" value="UDP-Glycosyltransferase/glycogen phosphorylase"/>
    <property type="match status" value="1"/>
</dbReference>
<dbReference type="Pfam" id="PF13439">
    <property type="entry name" value="Glyco_transf_4"/>
    <property type="match status" value="1"/>
</dbReference>
<organism evidence="3 4">
    <name type="scientific">Syntrophorhabdus aromaticivorans</name>
    <dbReference type="NCBI Taxonomy" id="328301"/>
    <lineage>
        <taxon>Bacteria</taxon>
        <taxon>Pseudomonadati</taxon>
        <taxon>Thermodesulfobacteriota</taxon>
        <taxon>Syntrophorhabdia</taxon>
        <taxon>Syntrophorhabdales</taxon>
        <taxon>Syntrophorhabdaceae</taxon>
        <taxon>Syntrophorhabdus</taxon>
    </lineage>
</organism>
<evidence type="ECO:0000259" key="2">
    <source>
        <dbReference type="Pfam" id="PF13439"/>
    </source>
</evidence>
<dbReference type="InterPro" id="IPR028098">
    <property type="entry name" value="Glyco_trans_4-like_N"/>
</dbReference>
<evidence type="ECO:0000313" key="4">
    <source>
        <dbReference type="Proteomes" id="UP000777265"/>
    </source>
</evidence>
<gene>
    <name evidence="3" type="ORF">GXY80_02330</name>
</gene>
<dbReference type="AlphaFoldDB" id="A0A971S0M7"/>
<reference evidence="3" key="2">
    <citation type="submission" date="2020-01" db="EMBL/GenBank/DDBJ databases">
        <authorList>
            <person name="Campanaro S."/>
        </authorList>
    </citation>
    <scope>NUCLEOTIDE SEQUENCE</scope>
    <source>
        <strain evidence="3">AS06rmzACSIP_7</strain>
    </source>
</reference>
<feature type="domain" description="Glycosyltransferase subfamily 4-like N-terminal" evidence="2">
    <location>
        <begin position="36"/>
        <end position="190"/>
    </location>
</feature>
<protein>
    <submittedName>
        <fullName evidence="3">Glycosyltransferase family 4 protein</fullName>
    </submittedName>
</protein>
<name>A0A971S0M7_9BACT</name>
<proteinExistence type="predicted"/>
<dbReference type="CDD" id="cd03801">
    <property type="entry name" value="GT4_PimA-like"/>
    <property type="match status" value="1"/>
</dbReference>
<evidence type="ECO:0000259" key="1">
    <source>
        <dbReference type="Pfam" id="PF00534"/>
    </source>
</evidence>
<sequence>MNTADPLANAAARPSKTLKVLHLFSDWKWTGPAEPVLSLCEALAGKDVDVTVAFRKAPPDFLERTVEKEARARGIACYDGFRLNRYFSPRDWLFDQQAIRSYAEQHRIDIVHTNLSHDHFAALLSLSFSRKRPLIVRTDHKRDGTPYNYFMGWAFGRTDGLVTYSTRIMTHDVNTFRVPPERTCVIPPGIKPYGGPVENMKHVFGIKPEEHVIGVIGRLKPDRGYDSILKAFRLLRDRMDNVKLLIVGRSSQIEKSIKEPLAELGLENDVILAGYRVADYFSVISTFDLFVMMRAGSDGSARALREVVAMGKAAIVSDKGMLPELVEDGVSGFVVPLDERVLADRMEALLRDNERRKLFEESAKRIAREKWNYDAQAGELLDFYTRLIALGERV</sequence>
<dbReference type="Gene3D" id="3.40.50.2000">
    <property type="entry name" value="Glycogen Phosphorylase B"/>
    <property type="match status" value="2"/>
</dbReference>
<comment type="caution">
    <text evidence="3">The sequence shown here is derived from an EMBL/GenBank/DDBJ whole genome shotgun (WGS) entry which is preliminary data.</text>
</comment>